<evidence type="ECO:0000256" key="2">
    <source>
        <dbReference type="ARBA" id="ARBA00022448"/>
    </source>
</evidence>
<dbReference type="InterPro" id="IPR006059">
    <property type="entry name" value="SBP"/>
</dbReference>
<name>A0A370U9W6_9GAMM</name>
<dbReference type="GO" id="GO:0042597">
    <property type="term" value="C:periplasmic space"/>
    <property type="evidence" value="ECO:0007669"/>
    <property type="project" value="UniProtKB-SubCell"/>
</dbReference>
<comment type="caution">
    <text evidence="6">The sequence shown here is derived from an EMBL/GenBank/DDBJ whole genome shotgun (WGS) entry which is preliminary data.</text>
</comment>
<dbReference type="CDD" id="cd13590">
    <property type="entry name" value="PBP2_PotD_PotF_like"/>
    <property type="match status" value="1"/>
</dbReference>
<dbReference type="Pfam" id="PF13416">
    <property type="entry name" value="SBP_bac_8"/>
    <property type="match status" value="1"/>
</dbReference>
<dbReference type="InterPro" id="IPR001188">
    <property type="entry name" value="Sperm_putr-bd"/>
</dbReference>
<dbReference type="RefSeq" id="WP_115467806.1">
    <property type="nucleotide sequence ID" value="NZ_QKRA01000003.1"/>
</dbReference>
<dbReference type="Proteomes" id="UP000254326">
    <property type="component" value="Unassembled WGS sequence"/>
</dbReference>
<comment type="subcellular location">
    <subcellularLocation>
        <location evidence="1">Periplasm</location>
    </subcellularLocation>
</comment>
<keyword evidence="2" id="KW-0813">Transport</keyword>
<dbReference type="PANTHER" id="PTHR30222">
    <property type="entry name" value="SPERMIDINE/PUTRESCINE-BINDING PERIPLASMIC PROTEIN"/>
    <property type="match status" value="1"/>
</dbReference>
<dbReference type="SUPFAM" id="SSF53850">
    <property type="entry name" value="Periplasmic binding protein-like II"/>
    <property type="match status" value="1"/>
</dbReference>
<evidence type="ECO:0000256" key="4">
    <source>
        <dbReference type="ARBA" id="ARBA00022764"/>
    </source>
</evidence>
<evidence type="ECO:0000313" key="7">
    <source>
        <dbReference type="Proteomes" id="UP000254326"/>
    </source>
</evidence>
<keyword evidence="7" id="KW-1185">Reference proteome</keyword>
<protein>
    <submittedName>
        <fullName evidence="6">Spermidine/putrescine ABC transporter substrate-binding protein</fullName>
    </submittedName>
</protein>
<evidence type="ECO:0000313" key="6">
    <source>
        <dbReference type="EMBL" id="RDL44543.1"/>
    </source>
</evidence>
<feature type="chain" id="PRO_5016902483" evidence="5">
    <location>
        <begin position="29"/>
        <end position="352"/>
    </location>
</feature>
<dbReference type="GO" id="GO:0015846">
    <property type="term" value="P:polyamine transport"/>
    <property type="evidence" value="ECO:0007669"/>
    <property type="project" value="InterPro"/>
</dbReference>
<sequence length="352" mass="38968">MRMVRDFIVKSFSVSVLFAAIASTNAAADGLVISNWDGYMAADALHNFKETTGIESEMVNHATNEEIMGKLIASKGKGYDVVFVSSPFAEVLHQLGLAAEIDHSKIPNLANLYPEANKLPHDPGNTFSVPYTWGTTGLCYREDLVSQTPDSWNDLLKPSAELDGKITMLSTDRWLLAAGFLANGYSVNETDSKKLEQVKDDLIEAKKHLLAYDDTTFYAKLVSGEASLVHAWDGWCNYGIAESTDIKYVVPKEGTDLWVDTMVVMKSSKNIDAAYTFINYLLDAKNHSWAVENILYKVPNKAAMEIVDPSYAIQYPNLAMSPSELTSYEELRDVGKSQRAYSRAVSEIKASQ</sequence>
<gene>
    <name evidence="6" type="ORF">DN730_09120</name>
</gene>
<dbReference type="EMBL" id="QKRA01000003">
    <property type="protein sequence ID" value="RDL44543.1"/>
    <property type="molecule type" value="Genomic_DNA"/>
</dbReference>
<keyword evidence="3 5" id="KW-0732">Signal</keyword>
<reference evidence="6 7" key="1">
    <citation type="submission" date="2018-06" db="EMBL/GenBank/DDBJ databases">
        <title>Marinomonas sp. YLB-05 draft genome sequence.</title>
        <authorList>
            <person name="Yu L."/>
            <person name="Tang X."/>
        </authorList>
    </citation>
    <scope>NUCLEOTIDE SEQUENCE [LARGE SCALE GENOMIC DNA]</scope>
    <source>
        <strain evidence="6 7">YLB-05</strain>
    </source>
</reference>
<dbReference type="AlphaFoldDB" id="A0A370U9W6"/>
<dbReference type="OrthoDB" id="9769319at2"/>
<dbReference type="PANTHER" id="PTHR30222:SF17">
    <property type="entry name" value="SPERMIDINE_PUTRESCINE-BINDING PERIPLASMIC PROTEIN"/>
    <property type="match status" value="1"/>
</dbReference>
<organism evidence="6 7">
    <name type="scientific">Marinomonas piezotolerans</name>
    <dbReference type="NCBI Taxonomy" id="2213058"/>
    <lineage>
        <taxon>Bacteria</taxon>
        <taxon>Pseudomonadati</taxon>
        <taxon>Pseudomonadota</taxon>
        <taxon>Gammaproteobacteria</taxon>
        <taxon>Oceanospirillales</taxon>
        <taxon>Oceanospirillaceae</taxon>
        <taxon>Marinomonas</taxon>
    </lineage>
</organism>
<evidence type="ECO:0000256" key="3">
    <source>
        <dbReference type="ARBA" id="ARBA00022729"/>
    </source>
</evidence>
<feature type="signal peptide" evidence="5">
    <location>
        <begin position="1"/>
        <end position="28"/>
    </location>
</feature>
<evidence type="ECO:0000256" key="1">
    <source>
        <dbReference type="ARBA" id="ARBA00004418"/>
    </source>
</evidence>
<accession>A0A370U9W6</accession>
<dbReference type="GO" id="GO:0019808">
    <property type="term" value="F:polyamine binding"/>
    <property type="evidence" value="ECO:0007669"/>
    <property type="project" value="InterPro"/>
</dbReference>
<keyword evidence="4" id="KW-0574">Periplasm</keyword>
<proteinExistence type="predicted"/>
<dbReference type="PRINTS" id="PR00909">
    <property type="entry name" value="SPERMDNBNDNG"/>
</dbReference>
<dbReference type="Gene3D" id="3.40.190.10">
    <property type="entry name" value="Periplasmic binding protein-like II"/>
    <property type="match status" value="2"/>
</dbReference>
<evidence type="ECO:0000256" key="5">
    <source>
        <dbReference type="SAM" id="SignalP"/>
    </source>
</evidence>